<reference evidence="1" key="1">
    <citation type="journal article" date="2014" name="Front. Microbiol.">
        <title>High frequency of phylogenetically diverse reductive dehalogenase-homologous genes in deep subseafloor sedimentary metagenomes.</title>
        <authorList>
            <person name="Kawai M."/>
            <person name="Futagami T."/>
            <person name="Toyoda A."/>
            <person name="Takaki Y."/>
            <person name="Nishi S."/>
            <person name="Hori S."/>
            <person name="Arai W."/>
            <person name="Tsubouchi T."/>
            <person name="Morono Y."/>
            <person name="Uchiyama I."/>
            <person name="Ito T."/>
            <person name="Fujiyama A."/>
            <person name="Inagaki F."/>
            <person name="Takami H."/>
        </authorList>
    </citation>
    <scope>NUCLEOTIDE SEQUENCE</scope>
    <source>
        <strain evidence="1">Expedition CK06-06</strain>
    </source>
</reference>
<evidence type="ECO:0000313" key="1">
    <source>
        <dbReference type="EMBL" id="GAG21009.1"/>
    </source>
</evidence>
<accession>X0VRJ1</accession>
<dbReference type="AlphaFoldDB" id="X0VRJ1"/>
<dbReference type="Gene3D" id="3.20.20.140">
    <property type="entry name" value="Metal-dependent hydrolases"/>
    <property type="match status" value="1"/>
</dbReference>
<evidence type="ECO:0008006" key="2">
    <source>
        <dbReference type="Google" id="ProtNLM"/>
    </source>
</evidence>
<protein>
    <recommendedName>
        <fullName evidence="2">PHP domain-containing protein</fullName>
    </recommendedName>
</protein>
<proteinExistence type="predicted"/>
<dbReference type="EMBL" id="BARS01033008">
    <property type="protein sequence ID" value="GAG21009.1"/>
    <property type="molecule type" value="Genomic_DNA"/>
</dbReference>
<sequence>APTTAEALQGMVDWSLAHSAVPVVSHPNFHYALRAEDIARISGCNIVEMFNGHGSCNYYAAGGMPGNEDVWQELLSAGKRFFGVAVDDVHHFHKPWVGYTAARPARGWVFVDAAERTPRAILKALTEGRFYGSTEIELEEYSIEDNKINVSIDAYHMLRYSIELIAPDGTVLQEVHDTKACLDISSTPRPCRARCRSSYGGFAWCQPIW</sequence>
<organism evidence="1">
    <name type="scientific">marine sediment metagenome</name>
    <dbReference type="NCBI Taxonomy" id="412755"/>
    <lineage>
        <taxon>unclassified sequences</taxon>
        <taxon>metagenomes</taxon>
        <taxon>ecological metagenomes</taxon>
    </lineage>
</organism>
<dbReference type="InterPro" id="IPR016195">
    <property type="entry name" value="Pol/histidinol_Pase-like"/>
</dbReference>
<name>X0VRJ1_9ZZZZ</name>
<feature type="non-terminal residue" evidence="1">
    <location>
        <position position="1"/>
    </location>
</feature>
<comment type="caution">
    <text evidence="1">The sequence shown here is derived from an EMBL/GenBank/DDBJ whole genome shotgun (WGS) entry which is preliminary data.</text>
</comment>
<dbReference type="SUPFAM" id="SSF89550">
    <property type="entry name" value="PHP domain-like"/>
    <property type="match status" value="1"/>
</dbReference>
<gene>
    <name evidence="1" type="ORF">S01H1_51166</name>
</gene>